<reference evidence="1 2" key="1">
    <citation type="journal article" date="2013" name="Front. Microbiol.">
        <title>Comparative genomic analyses of the cyanobacterium, Lyngbya aestuarii BL J, a powerful hydrogen producer.</title>
        <authorList>
            <person name="Kothari A."/>
            <person name="Vaughn M."/>
            <person name="Garcia-Pichel F."/>
        </authorList>
    </citation>
    <scope>NUCLEOTIDE SEQUENCE [LARGE SCALE GENOMIC DNA]</scope>
    <source>
        <strain evidence="1 2">BL J</strain>
    </source>
</reference>
<evidence type="ECO:0000313" key="2">
    <source>
        <dbReference type="Proteomes" id="UP000017127"/>
    </source>
</evidence>
<comment type="caution">
    <text evidence="1">The sequence shown here is derived from an EMBL/GenBank/DDBJ whole genome shotgun (WGS) entry which is preliminary data.</text>
</comment>
<dbReference type="OrthoDB" id="474751at2"/>
<name>U7QI75_9CYAN</name>
<protein>
    <submittedName>
        <fullName evidence="1">Helicase C-terminal domain protein</fullName>
    </submittedName>
</protein>
<keyword evidence="1" id="KW-0547">Nucleotide-binding</keyword>
<keyword evidence="2" id="KW-1185">Reference proteome</keyword>
<dbReference type="Proteomes" id="UP000017127">
    <property type="component" value="Unassembled WGS sequence"/>
</dbReference>
<gene>
    <name evidence="1" type="ORF">M595_2462</name>
</gene>
<evidence type="ECO:0000313" key="1">
    <source>
        <dbReference type="EMBL" id="ERT07593.1"/>
    </source>
</evidence>
<organism evidence="1 2">
    <name type="scientific">Lyngbya aestuarii BL J</name>
    <dbReference type="NCBI Taxonomy" id="1348334"/>
    <lineage>
        <taxon>Bacteria</taxon>
        <taxon>Bacillati</taxon>
        <taxon>Cyanobacteriota</taxon>
        <taxon>Cyanophyceae</taxon>
        <taxon>Oscillatoriophycideae</taxon>
        <taxon>Oscillatoriales</taxon>
        <taxon>Microcoleaceae</taxon>
        <taxon>Lyngbya</taxon>
    </lineage>
</organism>
<dbReference type="EMBL" id="AUZM01000020">
    <property type="protein sequence ID" value="ERT07593.1"/>
    <property type="molecule type" value="Genomic_DNA"/>
</dbReference>
<dbReference type="PATRIC" id="fig|1348334.3.peg.2387"/>
<proteinExistence type="predicted"/>
<dbReference type="GO" id="GO:0004386">
    <property type="term" value="F:helicase activity"/>
    <property type="evidence" value="ECO:0007669"/>
    <property type="project" value="UniProtKB-KW"/>
</dbReference>
<keyword evidence="1" id="KW-0067">ATP-binding</keyword>
<keyword evidence="1" id="KW-0378">Hydrolase</keyword>
<dbReference type="RefSeq" id="WP_023066256.1">
    <property type="nucleotide sequence ID" value="NZ_AUZM01000020.1"/>
</dbReference>
<sequence>MIEVEAHNLLQSFLRSRSVSVGKSPGQISWPHYLTMARLVARALRLGRSALIQTGVSPVSHHHSYRFSYLIPVLIWSEPALIVAPQWLLTELQQEEIPQLFESQALDAHLTQPIIQGDRWPQESNFQGILLTTPEEWLSDRLGRFRRFPPNIPTIIDGVDDLETWTREQLTTCIQPQDWTQLHQQAPQHTDIIREAKINLTQAIFQRPANPHHCHLLDQAEQAILEQLYEDLVETVSPAVPDAWTQFWHQWQASEQLRWVKVNREQGTFSLYCSPAEVSSSLSQIWLLQPVVLIGGALDLQKTAPTYRQLVGLGDITGVKFSPDRNSQLIQLYLPSRLPLPNTPKFQAALIEEIRGLLCMSATLEGLTVLLIEDTPLKTQIGAVFAAEFGSRVQVETTKVDRPGILVTGWEFWRQHQGKLPPPHLLAIATLPLPSLEHPLVAGRVSYYKQNHLDWFRLYLLPTALNELQRAVAPVRDCQGIVALFDSRVLHRSYGEQVLAALSPLARIDYLDTTWFNSRSL</sequence>
<accession>U7QI75</accession>
<dbReference type="AlphaFoldDB" id="U7QI75"/>
<keyword evidence="1" id="KW-0347">Helicase</keyword>